<sequence>MLLGISKNCRLEKSDHRAVSFLCGYCHRAATFGLRALGKRRWTGKGSTSAAEQTRSGRASGCHRQPGSSFTENKRKGREELNAFWHQGWAGNTGTWPPGTIEEEYASLM</sequence>
<evidence type="ECO:0000256" key="1">
    <source>
        <dbReference type="SAM" id="MobiDB-lite"/>
    </source>
</evidence>
<dbReference type="WBParaSite" id="TMUE_3000011305.1">
    <property type="protein sequence ID" value="TMUE_3000011305.1"/>
    <property type="gene ID" value="WBGene00301288"/>
</dbReference>
<reference evidence="3" key="1">
    <citation type="submission" date="2019-12" db="UniProtKB">
        <authorList>
            <consortium name="WormBaseParasite"/>
        </authorList>
    </citation>
    <scope>IDENTIFICATION</scope>
</reference>
<feature type="compositionally biased region" description="Polar residues" evidence="1">
    <location>
        <begin position="45"/>
        <end position="57"/>
    </location>
</feature>
<evidence type="ECO:0000313" key="2">
    <source>
        <dbReference type="Proteomes" id="UP000046395"/>
    </source>
</evidence>
<name>A0A5S6QVM7_TRIMR</name>
<accession>A0A5S6QVM7</accession>
<dbReference type="AlphaFoldDB" id="A0A5S6QVM7"/>
<keyword evidence="2" id="KW-1185">Reference proteome</keyword>
<proteinExistence type="predicted"/>
<evidence type="ECO:0000313" key="3">
    <source>
        <dbReference type="WBParaSite" id="TMUE_3000011305.1"/>
    </source>
</evidence>
<dbReference type="Proteomes" id="UP000046395">
    <property type="component" value="Unassembled WGS sequence"/>
</dbReference>
<protein>
    <submittedName>
        <fullName evidence="3">Uncharacterized protein</fullName>
    </submittedName>
</protein>
<organism evidence="2 3">
    <name type="scientific">Trichuris muris</name>
    <name type="common">Mouse whipworm</name>
    <dbReference type="NCBI Taxonomy" id="70415"/>
    <lineage>
        <taxon>Eukaryota</taxon>
        <taxon>Metazoa</taxon>
        <taxon>Ecdysozoa</taxon>
        <taxon>Nematoda</taxon>
        <taxon>Enoplea</taxon>
        <taxon>Dorylaimia</taxon>
        <taxon>Trichinellida</taxon>
        <taxon>Trichuridae</taxon>
        <taxon>Trichuris</taxon>
    </lineage>
</organism>
<feature type="region of interest" description="Disordered" evidence="1">
    <location>
        <begin position="42"/>
        <end position="76"/>
    </location>
</feature>